<dbReference type="InterPro" id="IPR045864">
    <property type="entry name" value="aa-tRNA-synth_II/BPL/LPL"/>
</dbReference>
<dbReference type="InterPro" id="IPR044136">
    <property type="entry name" value="Lys-tRNA-ligase_II_N"/>
</dbReference>
<keyword evidence="3 6" id="KW-0067">ATP-binding</keyword>
<dbReference type="InterPro" id="IPR012340">
    <property type="entry name" value="NA-bd_OB-fold"/>
</dbReference>
<gene>
    <name evidence="6" type="primary">lysS</name>
    <name evidence="9" type="ORF">A2W57_02565</name>
</gene>
<evidence type="ECO:0000256" key="2">
    <source>
        <dbReference type="ARBA" id="ARBA00022741"/>
    </source>
</evidence>
<evidence type="ECO:0000313" key="9">
    <source>
        <dbReference type="EMBL" id="OGF74069.1"/>
    </source>
</evidence>
<dbReference type="InterPro" id="IPR002313">
    <property type="entry name" value="Lys-tRNA-ligase_II"/>
</dbReference>
<dbReference type="GO" id="GO:0005829">
    <property type="term" value="C:cytosol"/>
    <property type="evidence" value="ECO:0007669"/>
    <property type="project" value="TreeGrafter"/>
</dbReference>
<keyword evidence="2 6" id="KW-0547">Nucleotide-binding</keyword>
<dbReference type="InterPro" id="IPR006195">
    <property type="entry name" value="aa-tRNA-synth_II"/>
</dbReference>
<evidence type="ECO:0000256" key="7">
    <source>
        <dbReference type="RuleBase" id="RU000336"/>
    </source>
</evidence>
<keyword evidence="6 7" id="KW-0479">Metal-binding</keyword>
<reference evidence="9 10" key="1">
    <citation type="journal article" date="2016" name="Nat. Commun.">
        <title>Thousands of microbial genomes shed light on interconnected biogeochemical processes in an aquifer system.</title>
        <authorList>
            <person name="Anantharaman K."/>
            <person name="Brown C.T."/>
            <person name="Hug L.A."/>
            <person name="Sharon I."/>
            <person name="Castelle C.J."/>
            <person name="Probst A.J."/>
            <person name="Thomas B.C."/>
            <person name="Singh A."/>
            <person name="Wilkins M.J."/>
            <person name="Karaoz U."/>
            <person name="Brodie E.L."/>
            <person name="Williams K.H."/>
            <person name="Hubbard S.S."/>
            <person name="Banfield J.F."/>
        </authorList>
    </citation>
    <scope>NUCLEOTIDE SEQUENCE [LARGE SCALE GENOMIC DNA]</scope>
</reference>
<comment type="catalytic activity">
    <reaction evidence="5 6 7">
        <text>tRNA(Lys) + L-lysine + ATP = L-lysyl-tRNA(Lys) + AMP + diphosphate</text>
        <dbReference type="Rhea" id="RHEA:20792"/>
        <dbReference type="Rhea" id="RHEA-COMP:9696"/>
        <dbReference type="Rhea" id="RHEA-COMP:9697"/>
        <dbReference type="ChEBI" id="CHEBI:30616"/>
        <dbReference type="ChEBI" id="CHEBI:32551"/>
        <dbReference type="ChEBI" id="CHEBI:33019"/>
        <dbReference type="ChEBI" id="CHEBI:78442"/>
        <dbReference type="ChEBI" id="CHEBI:78529"/>
        <dbReference type="ChEBI" id="CHEBI:456215"/>
        <dbReference type="EC" id="6.1.1.6"/>
    </reaction>
</comment>
<protein>
    <recommendedName>
        <fullName evidence="6">Lysine--tRNA ligase</fullName>
        <ecNumber evidence="6">6.1.1.6</ecNumber>
    </recommendedName>
    <alternativeName>
        <fullName evidence="6">Lysyl-tRNA synthetase</fullName>
        <shortName evidence="6">LysRS</shortName>
    </alternativeName>
</protein>
<dbReference type="InterPro" id="IPR004365">
    <property type="entry name" value="NA-bd_OB_tRNA"/>
</dbReference>
<keyword evidence="6 7" id="KW-0460">Magnesium</keyword>
<dbReference type="InterPro" id="IPR018149">
    <property type="entry name" value="Lys-tRNA-synth_II_C"/>
</dbReference>
<dbReference type="InterPro" id="IPR004364">
    <property type="entry name" value="Aa-tRNA-synt_II"/>
</dbReference>
<feature type="binding site" evidence="6">
    <location>
        <position position="405"/>
    </location>
    <ligand>
        <name>Mg(2+)</name>
        <dbReference type="ChEBI" id="CHEBI:18420"/>
        <label>2</label>
    </ligand>
</feature>
<proteinExistence type="inferred from homology"/>
<dbReference type="NCBIfam" id="NF001756">
    <property type="entry name" value="PRK00484.1"/>
    <property type="match status" value="1"/>
</dbReference>
<keyword evidence="6" id="KW-0963">Cytoplasm</keyword>
<comment type="caution">
    <text evidence="9">The sequence shown here is derived from an EMBL/GenBank/DDBJ whole genome shotgun (WGS) entry which is preliminary data.</text>
</comment>
<evidence type="ECO:0000259" key="8">
    <source>
        <dbReference type="PROSITE" id="PS50862"/>
    </source>
</evidence>
<dbReference type="Gene3D" id="3.30.930.10">
    <property type="entry name" value="Bira Bifunctional Protein, Domain 2"/>
    <property type="match status" value="1"/>
</dbReference>
<evidence type="ECO:0000256" key="3">
    <source>
        <dbReference type="ARBA" id="ARBA00022840"/>
    </source>
</evidence>
<evidence type="ECO:0000313" key="10">
    <source>
        <dbReference type="Proteomes" id="UP000178276"/>
    </source>
</evidence>
<dbReference type="PRINTS" id="PR00982">
    <property type="entry name" value="TRNASYNTHLYS"/>
</dbReference>
<comment type="similarity">
    <text evidence="6">Belongs to the class-II aminoacyl-tRNA synthetase family.</text>
</comment>
<name>A0A1F5WEB6_9BACT</name>
<dbReference type="Pfam" id="PF00152">
    <property type="entry name" value="tRNA-synt_2"/>
    <property type="match status" value="1"/>
</dbReference>
<dbReference type="Gene3D" id="2.40.50.140">
    <property type="entry name" value="Nucleic acid-binding proteins"/>
    <property type="match status" value="1"/>
</dbReference>
<accession>A0A1F5WEB6</accession>
<dbReference type="STRING" id="1798331.A2W57_02565"/>
<dbReference type="GO" id="GO:0000287">
    <property type="term" value="F:magnesium ion binding"/>
    <property type="evidence" value="ECO:0007669"/>
    <property type="project" value="UniProtKB-UniRule"/>
</dbReference>
<dbReference type="PROSITE" id="PS50862">
    <property type="entry name" value="AA_TRNA_LIGASE_II"/>
    <property type="match status" value="1"/>
</dbReference>
<comment type="subcellular location">
    <subcellularLocation>
        <location evidence="6">Cytoplasm</location>
    </subcellularLocation>
</comment>
<dbReference type="NCBIfam" id="TIGR00499">
    <property type="entry name" value="lysS_bact"/>
    <property type="match status" value="1"/>
</dbReference>
<dbReference type="GO" id="GO:0006430">
    <property type="term" value="P:lysyl-tRNA aminoacylation"/>
    <property type="evidence" value="ECO:0007669"/>
    <property type="project" value="UniProtKB-UniRule"/>
</dbReference>
<dbReference type="AlphaFoldDB" id="A0A1F5WEB6"/>
<feature type="domain" description="Aminoacyl-transfer RNA synthetases class-II family profile" evidence="8">
    <location>
        <begin position="168"/>
        <end position="486"/>
    </location>
</feature>
<keyword evidence="1 6" id="KW-0436">Ligase</keyword>
<keyword evidence="4 6" id="KW-0030">Aminoacyl-tRNA synthetase</keyword>
<dbReference type="EC" id="6.1.1.6" evidence="6"/>
<comment type="subunit">
    <text evidence="6">Homodimer.</text>
</comment>
<comment type="caution">
    <text evidence="6">Lacks conserved residue(s) required for the propagation of feature annotation.</text>
</comment>
<dbReference type="PANTHER" id="PTHR42918:SF6">
    <property type="entry name" value="ELONGATION FACTOR P--(R)-BETA-LYSINE LIGASE"/>
    <property type="match status" value="1"/>
</dbReference>
<keyword evidence="6" id="KW-0648">Protein biosynthesis</keyword>
<dbReference type="CDD" id="cd04322">
    <property type="entry name" value="LysRS_N"/>
    <property type="match status" value="1"/>
</dbReference>
<dbReference type="PANTHER" id="PTHR42918">
    <property type="entry name" value="LYSYL-TRNA SYNTHETASE"/>
    <property type="match status" value="1"/>
</dbReference>
<feature type="binding site" evidence="6">
    <location>
        <position position="405"/>
    </location>
    <ligand>
        <name>Mg(2+)</name>
        <dbReference type="ChEBI" id="CHEBI:18420"/>
        <label>1</label>
    </ligand>
</feature>
<evidence type="ECO:0000256" key="5">
    <source>
        <dbReference type="ARBA" id="ARBA00048573"/>
    </source>
</evidence>
<dbReference type="GO" id="GO:0005524">
    <property type="term" value="F:ATP binding"/>
    <property type="evidence" value="ECO:0007669"/>
    <property type="project" value="UniProtKB-UniRule"/>
</dbReference>
<dbReference type="SUPFAM" id="SSF55681">
    <property type="entry name" value="Class II aaRS and biotin synthetases"/>
    <property type="match status" value="1"/>
</dbReference>
<dbReference type="HAMAP" id="MF_00252">
    <property type="entry name" value="Lys_tRNA_synth_class2"/>
    <property type="match status" value="1"/>
</dbReference>
<organism evidence="9 10">
    <name type="scientific">Candidatus Giovannonibacteria bacterium RIFCSPHIGHO2_02_43_16</name>
    <dbReference type="NCBI Taxonomy" id="1798331"/>
    <lineage>
        <taxon>Bacteria</taxon>
        <taxon>Candidatus Giovannoniibacteriota</taxon>
    </lineage>
</organism>
<evidence type="ECO:0000256" key="6">
    <source>
        <dbReference type="HAMAP-Rule" id="MF_00252"/>
    </source>
</evidence>
<dbReference type="SUPFAM" id="SSF50249">
    <property type="entry name" value="Nucleic acid-binding proteins"/>
    <property type="match status" value="1"/>
</dbReference>
<evidence type="ECO:0000256" key="4">
    <source>
        <dbReference type="ARBA" id="ARBA00023146"/>
    </source>
</evidence>
<dbReference type="GO" id="GO:0004824">
    <property type="term" value="F:lysine-tRNA ligase activity"/>
    <property type="evidence" value="ECO:0007669"/>
    <property type="project" value="UniProtKB-UniRule"/>
</dbReference>
<dbReference type="EMBL" id="MFHJ01000018">
    <property type="protein sequence ID" value="OGF74069.1"/>
    <property type="molecule type" value="Genomic_DNA"/>
</dbReference>
<comment type="cofactor">
    <cofactor evidence="6 7">
        <name>Mg(2+)</name>
        <dbReference type="ChEBI" id="CHEBI:18420"/>
    </cofactor>
    <text evidence="6 7">Binds 3 Mg(2+) ions per subunit.</text>
</comment>
<sequence>MSLEELRSVRVAKLESLKKAGIDAFPLKINFPILEISKIKKDFKKNLRKKGIGVAGRIMAKREHGGSAFLDLYDGFEKLQIFIGRDKIGVDSFKLFSENIDVGDFIAISGRSFYTKRKEPTIEAARWQVLAKSLRPLPEKWHGLSDVEERFRKRYLDLLMNPEVREKFRIRSNLIGELCTILAKEGFIEVETPMLQSVYGGALAEPFKTHHKMLDFDMYLRIAPELYLKRLLVGGLGKIFEIGRVFRNEGIDMTHNPEFTMLELYAAYWDAEILKEFIAKVLAALIKKITRKNSFKFEGREIKFSGKISSIPFWSVIERYALIIKPEDMSREEFSIRAKQFGLNPALEDTKEKIADEIFKKICRPKLIQPVFVTNHPLAISPLAKERSDNPQLVDRFQLIIVGVEVVNGFSELNNPLEQKKRFEFQETLRKGKDKEAHPMDEDYLEAMEYGMPPAAGLGIGIDRLVMLLTDTHNIKEVILFPTMKPKE</sequence>
<dbReference type="Proteomes" id="UP000178276">
    <property type="component" value="Unassembled WGS sequence"/>
</dbReference>
<dbReference type="GO" id="GO:0000049">
    <property type="term" value="F:tRNA binding"/>
    <property type="evidence" value="ECO:0007669"/>
    <property type="project" value="TreeGrafter"/>
</dbReference>
<dbReference type="Pfam" id="PF01336">
    <property type="entry name" value="tRNA_anti-codon"/>
    <property type="match status" value="1"/>
</dbReference>
<evidence type="ECO:0000256" key="1">
    <source>
        <dbReference type="ARBA" id="ARBA00022598"/>
    </source>
</evidence>